<name>A0A3P7NYZ0_DIBLA</name>
<evidence type="ECO:0000313" key="1">
    <source>
        <dbReference type="EMBL" id="VDN13452.1"/>
    </source>
</evidence>
<protein>
    <submittedName>
        <fullName evidence="1">Uncharacterized protein</fullName>
    </submittedName>
</protein>
<dbReference type="AlphaFoldDB" id="A0A3P7NYZ0"/>
<proteinExistence type="predicted"/>
<accession>A0A3P7NYZ0</accession>
<dbReference type="EMBL" id="UYRU01056425">
    <property type="protein sequence ID" value="VDN13452.1"/>
    <property type="molecule type" value="Genomic_DNA"/>
</dbReference>
<reference evidence="1 2" key="1">
    <citation type="submission" date="2018-11" db="EMBL/GenBank/DDBJ databases">
        <authorList>
            <consortium name="Pathogen Informatics"/>
        </authorList>
    </citation>
    <scope>NUCLEOTIDE SEQUENCE [LARGE SCALE GENOMIC DNA]</scope>
</reference>
<gene>
    <name evidence="1" type="ORF">DILT_LOCUS9283</name>
</gene>
<sequence length="269" mass="29983">MSHGPSIPKTVFSRSSDRTTVLESVDFRCCLKASFYIDIFILDAIHGRIPGYTTGNSDGDDPSTSPLLVPTWEKRGYHDVTFEKPFLSESGAMATHKLLCAFRSCYPAVLEPPGIQEASQALDQLAISERLITIRRVFFRDLFNALLGQESQRFQWDPDPVASFFWQQQKTANLDSLAFDISIGCLRSCLSSHLIAATAYRRLDDLVRRNMSPAPSLGYVHTALMYALSQWLRAYAVAIEIMRGVLSSSTIADLHSLSQRLSPLVSSLL</sequence>
<dbReference type="Proteomes" id="UP000281553">
    <property type="component" value="Unassembled WGS sequence"/>
</dbReference>
<dbReference type="OrthoDB" id="775571at2759"/>
<organism evidence="1 2">
    <name type="scientific">Dibothriocephalus latus</name>
    <name type="common">Fish tapeworm</name>
    <name type="synonym">Diphyllobothrium latum</name>
    <dbReference type="NCBI Taxonomy" id="60516"/>
    <lineage>
        <taxon>Eukaryota</taxon>
        <taxon>Metazoa</taxon>
        <taxon>Spiralia</taxon>
        <taxon>Lophotrochozoa</taxon>
        <taxon>Platyhelminthes</taxon>
        <taxon>Cestoda</taxon>
        <taxon>Eucestoda</taxon>
        <taxon>Diphyllobothriidea</taxon>
        <taxon>Diphyllobothriidae</taxon>
        <taxon>Dibothriocephalus</taxon>
    </lineage>
</organism>
<evidence type="ECO:0000313" key="2">
    <source>
        <dbReference type="Proteomes" id="UP000281553"/>
    </source>
</evidence>
<keyword evidence="2" id="KW-1185">Reference proteome</keyword>